<organism evidence="9 10">
    <name type="scientific">Hyphococcus flavus</name>
    <dbReference type="NCBI Taxonomy" id="1866326"/>
    <lineage>
        <taxon>Bacteria</taxon>
        <taxon>Pseudomonadati</taxon>
        <taxon>Pseudomonadota</taxon>
        <taxon>Alphaproteobacteria</taxon>
        <taxon>Parvularculales</taxon>
        <taxon>Parvularculaceae</taxon>
        <taxon>Hyphococcus</taxon>
    </lineage>
</organism>
<dbReference type="Pfam" id="PF01435">
    <property type="entry name" value="Peptidase_M48"/>
    <property type="match status" value="1"/>
</dbReference>
<keyword evidence="3 6" id="KW-0378">Hydrolase</keyword>
<dbReference type="GO" id="GO:0046872">
    <property type="term" value="F:metal ion binding"/>
    <property type="evidence" value="ECO:0007669"/>
    <property type="project" value="UniProtKB-KW"/>
</dbReference>
<dbReference type="GO" id="GO:0016020">
    <property type="term" value="C:membrane"/>
    <property type="evidence" value="ECO:0007669"/>
    <property type="project" value="TreeGrafter"/>
</dbReference>
<evidence type="ECO:0000256" key="4">
    <source>
        <dbReference type="ARBA" id="ARBA00022833"/>
    </source>
</evidence>
<sequence length="304" mass="32919">MKKNTLDKTRRLMTLGLVSAGVMAPAAAHAQFRLDLGKIVDIVKTLESLSIDEEDEIQMGEGLYGSLINVSGGPYRNSAVQNAVARIAQPIFETSERPAFAWDIVVLDNNEVNAWSLPGGKVAVNKGLLRYVASEDELSAVLSHEMGHAELSHVKREMKKKAFYKGFSSAATTAVAQAVDNNNVNSALGALQGPMYQLVTSGYSQDSEDEADLHIIDVFDRTGRDVAYGVGFFNTLLELVPSKSKRTTSLFSGHPETKKRIDNILEAAPAAGTGSPSAPTQEFGDVKTVFPTRQVYMRQPVEEG</sequence>
<dbReference type="GO" id="GO:0051603">
    <property type="term" value="P:proteolysis involved in protein catabolic process"/>
    <property type="evidence" value="ECO:0007669"/>
    <property type="project" value="TreeGrafter"/>
</dbReference>
<keyword evidence="7" id="KW-0732">Signal</keyword>
<dbReference type="Proteomes" id="UP001214043">
    <property type="component" value="Chromosome"/>
</dbReference>
<evidence type="ECO:0000313" key="10">
    <source>
        <dbReference type="Proteomes" id="UP001214043"/>
    </source>
</evidence>
<evidence type="ECO:0000256" key="6">
    <source>
        <dbReference type="RuleBase" id="RU003983"/>
    </source>
</evidence>
<evidence type="ECO:0000256" key="5">
    <source>
        <dbReference type="ARBA" id="ARBA00023049"/>
    </source>
</evidence>
<evidence type="ECO:0000256" key="7">
    <source>
        <dbReference type="SAM" id="SignalP"/>
    </source>
</evidence>
<proteinExistence type="inferred from homology"/>
<keyword evidence="1 6" id="KW-0645">Protease</keyword>
<dbReference type="RefSeq" id="WP_274491962.1">
    <property type="nucleotide sequence ID" value="NZ_CP118166.1"/>
</dbReference>
<dbReference type="KEGG" id="hfl:PUV54_09365"/>
<name>A0AAE9ZCY4_9PROT</name>
<evidence type="ECO:0000256" key="3">
    <source>
        <dbReference type="ARBA" id="ARBA00022801"/>
    </source>
</evidence>
<feature type="domain" description="Peptidase M48" evidence="8">
    <location>
        <begin position="81"/>
        <end position="266"/>
    </location>
</feature>
<reference evidence="9" key="1">
    <citation type="submission" date="2023-02" db="EMBL/GenBank/DDBJ databases">
        <title>Genome sequence of Hyphococcus flavus.</title>
        <authorList>
            <person name="Rong J.-C."/>
            <person name="Zhao Q."/>
            <person name="Yi M."/>
            <person name="Wu J.-Y."/>
        </authorList>
    </citation>
    <scope>NUCLEOTIDE SEQUENCE</scope>
    <source>
        <strain evidence="9">MCCC 1K03223</strain>
    </source>
</reference>
<dbReference type="GO" id="GO:0004222">
    <property type="term" value="F:metalloendopeptidase activity"/>
    <property type="evidence" value="ECO:0007669"/>
    <property type="project" value="InterPro"/>
</dbReference>
<keyword evidence="5 6" id="KW-0482">Metalloprotease</keyword>
<dbReference type="InterPro" id="IPR051156">
    <property type="entry name" value="Mito/Outer_Membr_Metalloprot"/>
</dbReference>
<dbReference type="Gene3D" id="3.30.2010.10">
    <property type="entry name" value="Metalloproteases ('zincins'), catalytic domain"/>
    <property type="match status" value="1"/>
</dbReference>
<evidence type="ECO:0000313" key="9">
    <source>
        <dbReference type="EMBL" id="WDI30167.1"/>
    </source>
</evidence>
<comment type="cofactor">
    <cofactor evidence="6">
        <name>Zn(2+)</name>
        <dbReference type="ChEBI" id="CHEBI:29105"/>
    </cofactor>
    <text evidence="6">Binds 1 zinc ion per subunit.</text>
</comment>
<comment type="similarity">
    <text evidence="6">Belongs to the peptidase M48 family.</text>
</comment>
<dbReference type="EMBL" id="CP118166">
    <property type="protein sequence ID" value="WDI30167.1"/>
    <property type="molecule type" value="Genomic_DNA"/>
</dbReference>
<dbReference type="AlphaFoldDB" id="A0AAE9ZCY4"/>
<keyword evidence="4 6" id="KW-0862">Zinc</keyword>
<dbReference type="PANTHER" id="PTHR22726">
    <property type="entry name" value="METALLOENDOPEPTIDASE OMA1"/>
    <property type="match status" value="1"/>
</dbReference>
<evidence type="ECO:0000259" key="8">
    <source>
        <dbReference type="Pfam" id="PF01435"/>
    </source>
</evidence>
<dbReference type="CDD" id="cd07324">
    <property type="entry name" value="M48C_Oma1-like"/>
    <property type="match status" value="1"/>
</dbReference>
<keyword evidence="2" id="KW-0479">Metal-binding</keyword>
<dbReference type="InterPro" id="IPR001915">
    <property type="entry name" value="Peptidase_M48"/>
</dbReference>
<protein>
    <submittedName>
        <fullName evidence="9">M48 family metallopeptidase</fullName>
    </submittedName>
</protein>
<evidence type="ECO:0000256" key="2">
    <source>
        <dbReference type="ARBA" id="ARBA00022723"/>
    </source>
</evidence>
<feature type="chain" id="PRO_5041899952" evidence="7">
    <location>
        <begin position="31"/>
        <end position="304"/>
    </location>
</feature>
<feature type="signal peptide" evidence="7">
    <location>
        <begin position="1"/>
        <end position="30"/>
    </location>
</feature>
<evidence type="ECO:0000256" key="1">
    <source>
        <dbReference type="ARBA" id="ARBA00022670"/>
    </source>
</evidence>
<keyword evidence="10" id="KW-1185">Reference proteome</keyword>
<gene>
    <name evidence="9" type="ORF">PUV54_09365</name>
</gene>
<accession>A0AAE9ZCY4</accession>
<dbReference type="PANTHER" id="PTHR22726:SF24">
    <property type="entry name" value="M48 FAMILY METALLOPEPTIDASE"/>
    <property type="match status" value="1"/>
</dbReference>